<dbReference type="SUPFAM" id="SSF50814">
    <property type="entry name" value="Lipocalins"/>
    <property type="match status" value="1"/>
</dbReference>
<evidence type="ECO:0000256" key="1">
    <source>
        <dbReference type="SAM" id="MobiDB-lite"/>
    </source>
</evidence>
<accession>A0A914ZAV2</accession>
<feature type="compositionally biased region" description="Low complexity" evidence="1">
    <location>
        <begin position="84"/>
        <end position="98"/>
    </location>
</feature>
<dbReference type="InterPro" id="IPR012674">
    <property type="entry name" value="Calycin"/>
</dbReference>
<proteinExistence type="predicted"/>
<dbReference type="WBParaSite" id="PSU_v2.g9791.t1">
    <property type="protein sequence ID" value="PSU_v2.g9791.t1"/>
    <property type="gene ID" value="PSU_v2.g9791"/>
</dbReference>
<reference evidence="3" key="1">
    <citation type="submission" date="2022-11" db="UniProtKB">
        <authorList>
            <consortium name="WormBaseParasite"/>
        </authorList>
    </citation>
    <scope>IDENTIFICATION</scope>
</reference>
<keyword evidence="2" id="KW-1185">Reference proteome</keyword>
<evidence type="ECO:0000313" key="2">
    <source>
        <dbReference type="Proteomes" id="UP000887577"/>
    </source>
</evidence>
<sequence length="148" mass="17381">MKYLKEFELFRGKIILSEFENREFEYSFKRNSLEFVEITVENPNHVRINGQNEDYTFQESIGEKIVHKLSFIFEKPKNDDETNSLDLSTDLSQDSNSDLPEKNSAQNFCGKWNLESSENLDEYLKVTGVGWMTRGACFELEKNVSNWK</sequence>
<feature type="region of interest" description="Disordered" evidence="1">
    <location>
        <begin position="77"/>
        <end position="104"/>
    </location>
</feature>
<protein>
    <submittedName>
        <fullName evidence="3">Uncharacterized protein</fullName>
    </submittedName>
</protein>
<dbReference type="Proteomes" id="UP000887577">
    <property type="component" value="Unplaced"/>
</dbReference>
<organism evidence="2 3">
    <name type="scientific">Panagrolaimus superbus</name>
    <dbReference type="NCBI Taxonomy" id="310955"/>
    <lineage>
        <taxon>Eukaryota</taxon>
        <taxon>Metazoa</taxon>
        <taxon>Ecdysozoa</taxon>
        <taxon>Nematoda</taxon>
        <taxon>Chromadorea</taxon>
        <taxon>Rhabditida</taxon>
        <taxon>Tylenchina</taxon>
        <taxon>Panagrolaimomorpha</taxon>
        <taxon>Panagrolaimoidea</taxon>
        <taxon>Panagrolaimidae</taxon>
        <taxon>Panagrolaimus</taxon>
    </lineage>
</organism>
<dbReference type="AlphaFoldDB" id="A0A914ZAV2"/>
<dbReference type="Gene3D" id="2.40.128.20">
    <property type="match status" value="1"/>
</dbReference>
<evidence type="ECO:0000313" key="3">
    <source>
        <dbReference type="WBParaSite" id="PSU_v2.g9791.t1"/>
    </source>
</evidence>
<name>A0A914ZAV2_9BILA</name>